<name>A0AAW6FTB4_9FIRM</name>
<dbReference type="AlphaFoldDB" id="A0AAW6FTB4"/>
<keyword evidence="1" id="KW-0812">Transmembrane</keyword>
<feature type="transmembrane region" description="Helical" evidence="1">
    <location>
        <begin position="125"/>
        <end position="141"/>
    </location>
</feature>
<feature type="transmembrane region" description="Helical" evidence="1">
    <location>
        <begin position="42"/>
        <end position="60"/>
    </location>
</feature>
<evidence type="ECO:0000256" key="1">
    <source>
        <dbReference type="SAM" id="Phobius"/>
    </source>
</evidence>
<keyword evidence="1" id="KW-1133">Transmembrane helix</keyword>
<dbReference type="Proteomes" id="UP001220658">
    <property type="component" value="Unassembled WGS sequence"/>
</dbReference>
<keyword evidence="1" id="KW-0472">Membrane</keyword>
<comment type="caution">
    <text evidence="2">The sequence shown here is derived from an EMBL/GenBank/DDBJ whole genome shotgun (WGS) entry which is preliminary data.</text>
</comment>
<feature type="transmembrane region" description="Helical" evidence="1">
    <location>
        <begin position="12"/>
        <end position="30"/>
    </location>
</feature>
<sequence length="142" mass="17007">MKQKISKYLKHFISVFAIYAICVYMVGFLRDYFFNEICHLSWTIWIFGFIYSGIFSYWHYRSIGSIHGSKKLLFFKNVSLAISIFPLIIYTFNPNQNMYLILFLIFIGLAAYYNQRYVYPEKKSLWILILTLFAIILFIHTS</sequence>
<protein>
    <submittedName>
        <fullName evidence="2">Uncharacterized protein</fullName>
    </submittedName>
</protein>
<reference evidence="2" key="1">
    <citation type="submission" date="2023-01" db="EMBL/GenBank/DDBJ databases">
        <title>Human gut microbiome strain richness.</title>
        <authorList>
            <person name="Chen-Liaw A."/>
        </authorList>
    </citation>
    <scope>NUCLEOTIDE SEQUENCE</scope>
    <source>
        <strain evidence="2">D55st1_G4_D55t1_190419</strain>
    </source>
</reference>
<evidence type="ECO:0000313" key="2">
    <source>
        <dbReference type="EMBL" id="MDC0828775.1"/>
    </source>
</evidence>
<evidence type="ECO:0000313" key="3">
    <source>
        <dbReference type="Proteomes" id="UP001220658"/>
    </source>
</evidence>
<proteinExistence type="predicted"/>
<feature type="transmembrane region" description="Helical" evidence="1">
    <location>
        <begin position="98"/>
        <end position="113"/>
    </location>
</feature>
<accession>A0AAW6FTB4</accession>
<feature type="transmembrane region" description="Helical" evidence="1">
    <location>
        <begin position="72"/>
        <end position="92"/>
    </location>
</feature>
<organism evidence="2 3">
    <name type="scientific">Faecalitalea cylindroides</name>
    <dbReference type="NCBI Taxonomy" id="39483"/>
    <lineage>
        <taxon>Bacteria</taxon>
        <taxon>Bacillati</taxon>
        <taxon>Bacillota</taxon>
        <taxon>Erysipelotrichia</taxon>
        <taxon>Erysipelotrichales</taxon>
        <taxon>Erysipelotrichaceae</taxon>
        <taxon>Faecalitalea</taxon>
    </lineage>
</organism>
<gene>
    <name evidence="2" type="ORF">POG00_08610</name>
</gene>
<dbReference type="RefSeq" id="WP_195191545.1">
    <property type="nucleotide sequence ID" value="NZ_JADMUL010000024.1"/>
</dbReference>
<dbReference type="EMBL" id="JAQNCK010000024">
    <property type="protein sequence ID" value="MDC0828775.1"/>
    <property type="molecule type" value="Genomic_DNA"/>
</dbReference>